<dbReference type="EC" id="3.1.3.80" evidence="3"/>
<evidence type="ECO:0000259" key="15">
    <source>
        <dbReference type="Pfam" id="PF03847"/>
    </source>
</evidence>
<feature type="compositionally biased region" description="Polar residues" evidence="14">
    <location>
        <begin position="69"/>
        <end position="87"/>
    </location>
</feature>
<organism evidence="16 17">
    <name type="scientific">Gigaspora margarita</name>
    <dbReference type="NCBI Taxonomy" id="4874"/>
    <lineage>
        <taxon>Eukaryota</taxon>
        <taxon>Fungi</taxon>
        <taxon>Fungi incertae sedis</taxon>
        <taxon>Mucoromycota</taxon>
        <taxon>Glomeromycotina</taxon>
        <taxon>Glomeromycetes</taxon>
        <taxon>Diversisporales</taxon>
        <taxon>Gigasporaceae</taxon>
        <taxon>Gigaspora</taxon>
    </lineage>
</organism>
<feature type="region of interest" description="Disordered" evidence="14">
    <location>
        <begin position="232"/>
        <end position="273"/>
    </location>
</feature>
<feature type="region of interest" description="Disordered" evidence="14">
    <location>
        <begin position="1"/>
        <end position="125"/>
    </location>
</feature>
<evidence type="ECO:0000256" key="13">
    <source>
        <dbReference type="ARBA" id="ARBA00043832"/>
    </source>
</evidence>
<feature type="domain" description="Transcription initiation factor TFIID subunit 12" evidence="15">
    <location>
        <begin position="453"/>
        <end position="520"/>
    </location>
</feature>
<dbReference type="Gene3D" id="1.10.20.10">
    <property type="entry name" value="Histone, subunit A"/>
    <property type="match status" value="1"/>
</dbReference>
<evidence type="ECO:0000313" key="17">
    <source>
        <dbReference type="Proteomes" id="UP000789901"/>
    </source>
</evidence>
<dbReference type="CDD" id="cd07061">
    <property type="entry name" value="HP_HAP_like"/>
    <property type="match status" value="1"/>
</dbReference>
<gene>
    <name evidence="16" type="ORF">GMARGA_LOCUS8663</name>
</gene>
<dbReference type="PROSITE" id="PS00616">
    <property type="entry name" value="HIS_ACID_PHOSPHAT_1"/>
    <property type="match status" value="1"/>
</dbReference>
<evidence type="ECO:0000256" key="8">
    <source>
        <dbReference type="ARBA" id="ARBA00023136"/>
    </source>
</evidence>
<comment type="catalytic activity">
    <reaction evidence="10">
        <text>1D-myo-inositol 1,2,5,6-tetrakisphosphate + H2O = 1D-myo-inositol 1,2,6-trisphosphate + phosphate</text>
        <dbReference type="Rhea" id="RHEA:77119"/>
        <dbReference type="ChEBI" id="CHEBI:15377"/>
        <dbReference type="ChEBI" id="CHEBI:43474"/>
        <dbReference type="ChEBI" id="CHEBI:195535"/>
        <dbReference type="ChEBI" id="CHEBI:195537"/>
        <dbReference type="EC" id="3.1.3.62"/>
    </reaction>
    <physiologicalReaction direction="left-to-right" evidence="10">
        <dbReference type="Rhea" id="RHEA:77120"/>
    </physiologicalReaction>
</comment>
<evidence type="ECO:0000256" key="10">
    <source>
        <dbReference type="ARBA" id="ARBA00043668"/>
    </source>
</evidence>
<comment type="catalytic activity">
    <reaction evidence="12">
        <text>1D-myo-inositol hexakisphosphate + H2O = 1D-myo-inositol 1,2,4,5,6-pentakisphosphate + phosphate</text>
        <dbReference type="Rhea" id="RHEA:16989"/>
        <dbReference type="ChEBI" id="CHEBI:15377"/>
        <dbReference type="ChEBI" id="CHEBI:43474"/>
        <dbReference type="ChEBI" id="CHEBI:57798"/>
        <dbReference type="ChEBI" id="CHEBI:58130"/>
        <dbReference type="EC" id="3.1.3.62"/>
    </reaction>
    <physiologicalReaction direction="left-to-right" evidence="12">
        <dbReference type="Rhea" id="RHEA:16990"/>
    </physiologicalReaction>
</comment>
<reference evidence="16 17" key="1">
    <citation type="submission" date="2021-06" db="EMBL/GenBank/DDBJ databases">
        <authorList>
            <person name="Kallberg Y."/>
            <person name="Tangrot J."/>
            <person name="Rosling A."/>
        </authorList>
    </citation>
    <scope>NUCLEOTIDE SEQUENCE [LARGE SCALE GENOMIC DNA]</scope>
    <source>
        <strain evidence="16 17">120-4 pot B 10/14</strain>
    </source>
</reference>
<dbReference type="InterPro" id="IPR033379">
    <property type="entry name" value="Acid_Pase_AS"/>
</dbReference>
<dbReference type="EMBL" id="CAJVQB010004496">
    <property type="protein sequence ID" value="CAG8637473.1"/>
    <property type="molecule type" value="Genomic_DNA"/>
</dbReference>
<evidence type="ECO:0000256" key="14">
    <source>
        <dbReference type="SAM" id="MobiDB-lite"/>
    </source>
</evidence>
<comment type="catalytic activity">
    <reaction evidence="11">
        <text>1D-myo-inositol 1,2,4,5,6-pentakisphosphate + H2O = 1D-myo-inositol 1,2,5,6-tetrakisphosphate + phosphate</text>
        <dbReference type="Rhea" id="RHEA:77115"/>
        <dbReference type="ChEBI" id="CHEBI:15377"/>
        <dbReference type="ChEBI" id="CHEBI:43474"/>
        <dbReference type="ChEBI" id="CHEBI:57798"/>
        <dbReference type="ChEBI" id="CHEBI:195535"/>
        <dbReference type="EC" id="3.1.3.62"/>
    </reaction>
    <physiologicalReaction direction="left-to-right" evidence="11">
        <dbReference type="Rhea" id="RHEA:77116"/>
    </physiologicalReaction>
</comment>
<dbReference type="Pfam" id="PF03847">
    <property type="entry name" value="TFIID_20kDa"/>
    <property type="match status" value="1"/>
</dbReference>
<evidence type="ECO:0000256" key="9">
    <source>
        <dbReference type="ARBA" id="ARBA00031642"/>
    </source>
</evidence>
<evidence type="ECO:0000256" key="2">
    <source>
        <dbReference type="ARBA" id="ARBA00008422"/>
    </source>
</evidence>
<dbReference type="EC" id="3.1.3.62" evidence="4"/>
<feature type="compositionally biased region" description="Low complexity" evidence="14">
    <location>
        <begin position="7"/>
        <end position="68"/>
    </location>
</feature>
<feature type="compositionally biased region" description="Low complexity" evidence="14">
    <location>
        <begin position="254"/>
        <end position="269"/>
    </location>
</feature>
<dbReference type="InterPro" id="IPR003228">
    <property type="entry name" value="TFIID_TAF12_dom"/>
</dbReference>
<evidence type="ECO:0000256" key="6">
    <source>
        <dbReference type="ARBA" id="ARBA00022729"/>
    </source>
</evidence>
<evidence type="ECO:0000256" key="11">
    <source>
        <dbReference type="ARBA" id="ARBA00043671"/>
    </source>
</evidence>
<sequence length="976" mass="109006">MSQQNDQQTLSPNSNLSNSQTTNASNNTTNDQFSNFQKNSQQTQQTTAQNQQSSPQQPQTSQSATTPQLQPATSQPSQAAVTVQVRPTTASTKGGNTKKKSGTTKKAGGARPKSSTTEKNDELPQALSQMANEFYNQATQHGGQSTPEGQMYFKKYMDTVQALEQHQRNNQHASFSFVPPASQITPSPATTPSPNQISRIPVTMTATNPTSGPPQTTYNVTRPYIRPQMISPIPESPRMMTINNTHGHSGATGSPTTQPIQSPIIPSSPLTNNIAEGSMITTMQPQTIHQSPRLHQQTQSPGSQPPPQSPRQPLPQSPRPHQIQPLPQSPRTQHPSQPSQTQQTHLTPHVINPSMEIDSVQTTPSTIIPKTITDGISSISSSTISGIPPRQIAPIAPASGLPSPLQQHLPVTSKLQLPGVKMHPIPNLGMNLPETPASLALAEPEELDKHPLSKRKIQQLVDQIDPKERLEPEVEDMLLEIADEFITSVSSFACLLAKHRKSDTLEVKDLQLHLERNWNIRIPGFASDEIRSVRKTIVPSSHQQKMLAVNIAKANKGLYPITTNTTPPLESPDSCVLVQLHLVARHGARFPTGGDVKKFDILDKLFANIPLAKDWQNPFNYSKAGLLTDRGENELYLLGQRARQRYYKFWNNLTYDPNVVEFKSSAVSRTGQSGISYAFGLFSGYGSLSDMKLQPIYISSVPRNQDRELSMHYACPLWLSTVKESSNFTRKQQEEKYLNSFISTISKRISDRLKIQPPLDPIHADYIYRACSFAVSFSNEYDTWCSLLEKDDFLKLEYFSDMGDYYFYAYGYQLNTKLACQFFSSFVESVESYLNGQSQVKSTLKFAHAETIIFLTTMLGLYEDDYPLAADTSPQQIASRKFRTSRLAPFTANVYFEIYNCSTKYDVDPTFGTILIQLMVNEKPTVIPKCIYTYCPWNTFKQILGDDINCDFDDMCKLTPTKFSLLIQHYDNTIYF</sequence>
<evidence type="ECO:0000256" key="4">
    <source>
        <dbReference type="ARBA" id="ARBA00013040"/>
    </source>
</evidence>
<dbReference type="InterPro" id="IPR009072">
    <property type="entry name" value="Histone-fold"/>
</dbReference>
<comment type="caution">
    <text evidence="16">The sequence shown here is derived from an EMBL/GenBank/DDBJ whole genome shotgun (WGS) entry which is preliminary data.</text>
</comment>
<comment type="similarity">
    <text evidence="2">Belongs to the histidine acid phosphatase family. MINPP1 subfamily.</text>
</comment>
<keyword evidence="8" id="KW-0472">Membrane</keyword>
<evidence type="ECO:0000256" key="7">
    <source>
        <dbReference type="ARBA" id="ARBA00022801"/>
    </source>
</evidence>
<keyword evidence="7" id="KW-0378">Hydrolase</keyword>
<dbReference type="InterPro" id="IPR000560">
    <property type="entry name" value="His_Pase_clade-2"/>
</dbReference>
<keyword evidence="6" id="KW-0732">Signal</keyword>
<feature type="compositionally biased region" description="Low complexity" evidence="14">
    <location>
        <begin position="329"/>
        <end position="344"/>
    </location>
</feature>
<dbReference type="Gene3D" id="3.40.50.1240">
    <property type="entry name" value="Phosphoglycerate mutase-like"/>
    <property type="match status" value="1"/>
</dbReference>
<dbReference type="SUPFAM" id="SSF53254">
    <property type="entry name" value="Phosphoglycerate mutase-like"/>
    <property type="match status" value="1"/>
</dbReference>
<dbReference type="CDD" id="cd07981">
    <property type="entry name" value="HFD_TAF12"/>
    <property type="match status" value="1"/>
</dbReference>
<accession>A0ABN7UN44</accession>
<dbReference type="Pfam" id="PF00328">
    <property type="entry name" value="His_Phos_2"/>
    <property type="match status" value="1"/>
</dbReference>
<dbReference type="SUPFAM" id="SSF47113">
    <property type="entry name" value="Histone-fold"/>
    <property type="match status" value="1"/>
</dbReference>
<evidence type="ECO:0000313" key="16">
    <source>
        <dbReference type="EMBL" id="CAG8637473.1"/>
    </source>
</evidence>
<dbReference type="PANTHER" id="PTHR20963">
    <property type="entry name" value="MULTIPLE INOSITOL POLYPHOSPHATE PHOSPHATASE-RELATED"/>
    <property type="match status" value="1"/>
</dbReference>
<feature type="region of interest" description="Disordered" evidence="14">
    <location>
        <begin position="286"/>
        <end position="344"/>
    </location>
</feature>
<evidence type="ECO:0000256" key="1">
    <source>
        <dbReference type="ARBA" id="ARBA00004370"/>
    </source>
</evidence>
<dbReference type="Proteomes" id="UP000789901">
    <property type="component" value="Unassembled WGS sequence"/>
</dbReference>
<proteinExistence type="inferred from homology"/>
<feature type="compositionally biased region" description="Pro residues" evidence="14">
    <location>
        <begin position="303"/>
        <end position="318"/>
    </location>
</feature>
<evidence type="ECO:0000256" key="5">
    <source>
        <dbReference type="ARBA" id="ARBA00018097"/>
    </source>
</evidence>
<evidence type="ECO:0000256" key="12">
    <source>
        <dbReference type="ARBA" id="ARBA00043691"/>
    </source>
</evidence>
<evidence type="ECO:0000256" key="3">
    <source>
        <dbReference type="ARBA" id="ARBA00012976"/>
    </source>
</evidence>
<dbReference type="InterPro" id="IPR029033">
    <property type="entry name" value="His_PPase_superfam"/>
</dbReference>
<feature type="compositionally biased region" description="Polar residues" evidence="14">
    <location>
        <begin position="241"/>
        <end position="253"/>
    </location>
</feature>
<comment type="catalytic activity">
    <reaction evidence="13">
        <text>(2R)-2,3-bisphosphoglycerate + H2O = (2R)-2-phosphoglycerate + phosphate</text>
        <dbReference type="Rhea" id="RHEA:27381"/>
        <dbReference type="ChEBI" id="CHEBI:15377"/>
        <dbReference type="ChEBI" id="CHEBI:43474"/>
        <dbReference type="ChEBI" id="CHEBI:58248"/>
        <dbReference type="ChEBI" id="CHEBI:58289"/>
        <dbReference type="EC" id="3.1.3.80"/>
    </reaction>
    <physiologicalReaction direction="left-to-right" evidence="13">
        <dbReference type="Rhea" id="RHEA:27382"/>
    </physiologicalReaction>
</comment>
<dbReference type="PANTHER" id="PTHR20963:SF8">
    <property type="entry name" value="MULTIPLE INOSITOL POLYPHOSPHATE PHOSPHATASE 1"/>
    <property type="match status" value="1"/>
</dbReference>
<comment type="subcellular location">
    <subcellularLocation>
        <location evidence="1">Membrane</location>
    </subcellularLocation>
</comment>
<feature type="compositionally biased region" description="Polar residues" evidence="14">
    <location>
        <begin position="286"/>
        <end position="295"/>
    </location>
</feature>
<name>A0ABN7UN44_GIGMA</name>
<keyword evidence="17" id="KW-1185">Reference proteome</keyword>
<protein>
    <recommendedName>
        <fullName evidence="5">Multiple inositol polyphosphate phosphatase 1</fullName>
        <ecNumber evidence="4">3.1.3.62</ecNumber>
        <ecNumber evidence="3">3.1.3.80</ecNumber>
    </recommendedName>
    <alternativeName>
        <fullName evidence="9">2,3-bisphosphoglycerate 3-phosphatase</fullName>
    </alternativeName>
</protein>